<feature type="transmembrane region" description="Helical" evidence="2">
    <location>
        <begin position="1173"/>
        <end position="1189"/>
    </location>
</feature>
<gene>
    <name evidence="4" type="ORF">CYMTET_53938</name>
</gene>
<dbReference type="Pfam" id="PF07699">
    <property type="entry name" value="Ephrin_rec_like"/>
    <property type="match status" value="1"/>
</dbReference>
<feature type="transmembrane region" description="Helical" evidence="2">
    <location>
        <begin position="1500"/>
        <end position="1520"/>
    </location>
</feature>
<feature type="compositionally biased region" description="Low complexity" evidence="1">
    <location>
        <begin position="1044"/>
        <end position="1055"/>
    </location>
</feature>
<keyword evidence="2" id="KW-0812">Transmembrane</keyword>
<dbReference type="InterPro" id="IPR011641">
    <property type="entry name" value="Tyr-kin_ephrin_A/B_rcpt-like"/>
</dbReference>
<evidence type="ECO:0000256" key="2">
    <source>
        <dbReference type="SAM" id="Phobius"/>
    </source>
</evidence>
<evidence type="ECO:0000313" key="5">
    <source>
        <dbReference type="Proteomes" id="UP001190700"/>
    </source>
</evidence>
<evidence type="ECO:0000259" key="3">
    <source>
        <dbReference type="Pfam" id="PF07699"/>
    </source>
</evidence>
<dbReference type="PANTHER" id="PTHR11319:SF35">
    <property type="entry name" value="OUTER MEMBRANE PROTEIN PMPC-RELATED"/>
    <property type="match status" value="1"/>
</dbReference>
<feature type="compositionally biased region" description="Basic and acidic residues" evidence="1">
    <location>
        <begin position="937"/>
        <end position="946"/>
    </location>
</feature>
<comment type="caution">
    <text evidence="4">The sequence shown here is derived from an EMBL/GenBank/DDBJ whole genome shotgun (WGS) entry which is preliminary data.</text>
</comment>
<evidence type="ECO:0000256" key="1">
    <source>
        <dbReference type="SAM" id="MobiDB-lite"/>
    </source>
</evidence>
<sequence length="1679" mass="182559">MSPTPLLVVSRSPEQTEATSVSLSFESAAAVSFMCQLDTQGWSNCTSPYKVSLLGAGVHTFTLYAYYSPVGSMVVNHTWEVAPRITFEGSPQDVTLVMGATRNQHLPVQSTVDGVFISASDVRIVLIECVGEQGENQTEDGSSEDTGGSSSSSLYAHGSIRSDGLVEIVLDASAVNVSTTSSIDYTVRVIVEDSLAAGYESMLVASFAVHVTQKAALLLLPTSGLVTVRSGQKSDVVVAGQEALLSDPWVVNLGLNGTNGEEGCASPALSFDISPKENQTWVIIEPSSASLANIGDSLRLRVTLADKFRTAVSSMQLATFFMSNSLDGSIQELQISMTIVADVISNKSTVTKAAGADGDADTPLQTGGAAQWLLTPLDQFSNLVAEGKDQFWVDVFRTESEPATKKELEGQPVAQFNSSSLSYSSHVDTISVYGAYEVYIRLAVSDLDYTELAQWPGANWTDPQGYSLQGSPLQYYFSPVVCDANQHQTADQDGLNCACQAGYYNTLASSAAQGVLACEACGYGRYGPTATTESREAACLLCEFDGRTDSLTTIVPDASQEEQCGCAPGHYHNAPAASLLSCSPCPPGQYEDTFNSSACQLCPVGTRNALEGATEVCSEVCVRTQVAAEEGQSECWSCASNSHATYACLINGTWHMDGLGYCLEHAAETLVGECTCDDGFYQTTSDGLVNKTCASCPEGAECRYGKIRGLPGYWRDGFNRTQLYECSPTDVCLGEAALSSRDASLTFNQSAVWVEESLDDGELSVCEVGHDGVLCGACIRGWVLEPGDGLCHECDTKDQNVQVTALAWLPVVLSMLLIAAGWLQRPFYHDAERQLKSLAASVAREARSRSAARMQSLLKANLNLALAVTQAVRRRGTNSPGVGQDQQDDSEWPNVPGNKHELDAALAQRSSRASVPEDPSPQDAAHGAPVSEDWSDGDCHRMDERWTGAVDSDGNADAAAVGEKSEETDGDGRNHDAPPTPTGTGWQQRPGSECSTAGSTYARVSSSRDEILTKRMAATVLKADYVDGTAVTRTDGGNTDASEEAAGASSTGSEGVNSDTTTDVQQLISILFSFSQVLGSFSVVYDVSWPQPFRGFTQFLMVFNFRISNVPTLASIRCSLAHMDFFQIHTLCIAVPFAIIVCLFTLAAISYFIRWRRAHLRPLSVTAGFYKYFCIRTVFFLLYVSYIAVSSRMLSYFHCIAVYDDYFLEVDLHVQCWVGKHREYLPLAILGVVLYPVGLPALFACLLIWYRVPQLARIKRRAWLLHLACEKLDPTRSTTMEHLDPLLNLQKVTVEELSSLACRAGLLRPHEEALLQMKDAMASNIGSGSFRNATGQTGFSDGPQRCLRDVKTEQQDGHTCANSQEMSDSGNAFDAVTAASVDDGGSRKGSSGGEREVLIGGEREVLIDQLVRWFAARHGDVRFSVWISWTQISDLDSQRLLSDTSSSLMSRWSRSEMRALMRAGFIFKAYHVEIWWYEIVDLMRKLLLTSVLLYLQEHRLAQLVLGASICFVTISLNLCLHPETSHVVHVFTTITLMQLYYSLLLGIVLVCQEEENEHSHELIGHLLLWPALMVYAVFFMFVGWQLCSKTARGGSGDHSAKNMNSLAVRRNLHHASYPYTGQLKECKPNVPPNLQPSPTIMSDSVGANGNAFRMNPIFNTQLNNPKLAMQHSARYRNST</sequence>
<dbReference type="Proteomes" id="UP001190700">
    <property type="component" value="Unassembled WGS sequence"/>
</dbReference>
<organism evidence="4 5">
    <name type="scientific">Cymbomonas tetramitiformis</name>
    <dbReference type="NCBI Taxonomy" id="36881"/>
    <lineage>
        <taxon>Eukaryota</taxon>
        <taxon>Viridiplantae</taxon>
        <taxon>Chlorophyta</taxon>
        <taxon>Pyramimonadophyceae</taxon>
        <taxon>Pyramimonadales</taxon>
        <taxon>Pyramimonadaceae</taxon>
        <taxon>Cymbomonas</taxon>
    </lineage>
</organism>
<proteinExistence type="predicted"/>
<reference evidence="4 5" key="1">
    <citation type="journal article" date="2015" name="Genome Biol. Evol.">
        <title>Comparative Genomics of a Bacterivorous Green Alga Reveals Evolutionary Causalities and Consequences of Phago-Mixotrophic Mode of Nutrition.</title>
        <authorList>
            <person name="Burns J.A."/>
            <person name="Paasch A."/>
            <person name="Narechania A."/>
            <person name="Kim E."/>
        </authorList>
    </citation>
    <scope>NUCLEOTIDE SEQUENCE [LARGE SCALE GENOMIC DNA]</scope>
    <source>
        <strain evidence="4 5">PLY_AMNH</strain>
    </source>
</reference>
<feature type="transmembrane region" description="Helical" evidence="2">
    <location>
        <begin position="1562"/>
        <end position="1582"/>
    </location>
</feature>
<keyword evidence="5" id="KW-1185">Reference proteome</keyword>
<dbReference type="SMART" id="SM01411">
    <property type="entry name" value="Ephrin_rec_like"/>
    <property type="match status" value="2"/>
</dbReference>
<accession>A0AAE0BHF0</accession>
<feature type="compositionally biased region" description="Basic and acidic residues" evidence="1">
    <location>
        <begin position="963"/>
        <end position="976"/>
    </location>
</feature>
<feature type="transmembrane region" description="Helical" evidence="2">
    <location>
        <begin position="1227"/>
        <end position="1250"/>
    </location>
</feature>
<feature type="domain" description="Tyrosine-protein kinase ephrin type A/B receptor-like" evidence="3">
    <location>
        <begin position="579"/>
        <end position="615"/>
    </location>
</feature>
<feature type="transmembrane region" description="Helical" evidence="2">
    <location>
        <begin position="1459"/>
        <end position="1480"/>
    </location>
</feature>
<feature type="region of interest" description="Disordered" evidence="1">
    <location>
        <begin position="1031"/>
        <end position="1058"/>
    </location>
</feature>
<feature type="transmembrane region" description="Helical" evidence="2">
    <location>
        <begin position="1527"/>
        <end position="1550"/>
    </location>
</feature>
<evidence type="ECO:0000313" key="4">
    <source>
        <dbReference type="EMBL" id="KAK3235895.1"/>
    </source>
</evidence>
<feature type="compositionally biased region" description="Polar residues" evidence="1">
    <location>
        <begin position="1031"/>
        <end position="1040"/>
    </location>
</feature>
<feature type="transmembrane region" description="Helical" evidence="2">
    <location>
        <begin position="1128"/>
        <end position="1153"/>
    </location>
</feature>
<name>A0AAE0BHF0_9CHLO</name>
<dbReference type="PANTHER" id="PTHR11319">
    <property type="entry name" value="G PROTEIN-COUPLED RECEPTOR-RELATED"/>
    <property type="match status" value="1"/>
</dbReference>
<feature type="region of interest" description="Disordered" evidence="1">
    <location>
        <begin position="875"/>
        <end position="1006"/>
    </location>
</feature>
<keyword evidence="2" id="KW-1133">Transmembrane helix</keyword>
<keyword evidence="2" id="KW-0472">Membrane</keyword>
<feature type="region of interest" description="Disordered" evidence="1">
    <location>
        <begin position="134"/>
        <end position="154"/>
    </location>
</feature>
<dbReference type="Gene3D" id="2.10.50.10">
    <property type="entry name" value="Tumor Necrosis Factor Receptor, subunit A, domain 2"/>
    <property type="match status" value="1"/>
</dbReference>
<dbReference type="EMBL" id="LGRX02035200">
    <property type="protein sequence ID" value="KAK3235895.1"/>
    <property type="molecule type" value="Genomic_DNA"/>
</dbReference>
<feature type="compositionally biased region" description="Polar residues" evidence="1">
    <location>
        <begin position="982"/>
        <end position="1005"/>
    </location>
</feature>
<feature type="compositionally biased region" description="Low complexity" evidence="1">
    <location>
        <begin position="144"/>
        <end position="153"/>
    </location>
</feature>
<protein>
    <recommendedName>
        <fullName evidence="3">Tyrosine-protein kinase ephrin type A/B receptor-like domain-containing protein</fullName>
    </recommendedName>
</protein>